<dbReference type="OMA" id="MTAVWQF"/>
<protein>
    <submittedName>
        <fullName evidence="2">Uncharacterized protein</fullName>
    </submittedName>
</protein>
<dbReference type="FunCoup" id="B9RMD0">
    <property type="interactions" value="307"/>
</dbReference>
<dbReference type="AlphaFoldDB" id="B9RMD0"/>
<dbReference type="EMBL" id="EQ973789">
    <property type="protein sequence ID" value="EEF47453.1"/>
    <property type="molecule type" value="Genomic_DNA"/>
</dbReference>
<name>B9RMD0_RICCO</name>
<evidence type="ECO:0000313" key="2">
    <source>
        <dbReference type="EMBL" id="EEF47453.1"/>
    </source>
</evidence>
<evidence type="ECO:0000313" key="3">
    <source>
        <dbReference type="Proteomes" id="UP000008311"/>
    </source>
</evidence>
<organism evidence="2 3">
    <name type="scientific">Ricinus communis</name>
    <name type="common">Castor bean</name>
    <dbReference type="NCBI Taxonomy" id="3988"/>
    <lineage>
        <taxon>Eukaryota</taxon>
        <taxon>Viridiplantae</taxon>
        <taxon>Streptophyta</taxon>
        <taxon>Embryophyta</taxon>
        <taxon>Tracheophyta</taxon>
        <taxon>Spermatophyta</taxon>
        <taxon>Magnoliopsida</taxon>
        <taxon>eudicotyledons</taxon>
        <taxon>Gunneridae</taxon>
        <taxon>Pentapetalae</taxon>
        <taxon>rosids</taxon>
        <taxon>fabids</taxon>
        <taxon>Malpighiales</taxon>
        <taxon>Euphorbiaceae</taxon>
        <taxon>Acalyphoideae</taxon>
        <taxon>Acalypheae</taxon>
        <taxon>Ricinus</taxon>
    </lineage>
</organism>
<dbReference type="eggNOG" id="ENOG502S42P">
    <property type="taxonomic scope" value="Eukaryota"/>
</dbReference>
<dbReference type="KEGG" id="rcu:8286781"/>
<dbReference type="PANTHER" id="PTHR35280:SF1">
    <property type="entry name" value="F17L21.9"/>
    <property type="match status" value="1"/>
</dbReference>
<sequence length="186" mass="20426">MESSQKLKLIDEAIKKLLAEKRNSKEVSGHSSQEDNDHHLLNRLLSELEVLKGGSTVEESEDEADSASVEKPDEEVGSSTEIGAEEIVKELKHVKRQNIVTHCLLSALIVITVAWQVSEVSLILKLKDGFTHPFKSFGSVLAGMIKLPGANTKDAEKDKEHTEASSPLHMPELPHIPDLGLHGDKK</sequence>
<dbReference type="STRING" id="3988.B9RMD0"/>
<feature type="region of interest" description="Disordered" evidence="1">
    <location>
        <begin position="151"/>
        <end position="186"/>
    </location>
</feature>
<feature type="compositionally biased region" description="Basic and acidic residues" evidence="1">
    <location>
        <begin position="153"/>
        <end position="163"/>
    </location>
</feature>
<accession>B9RMD0</accession>
<dbReference type="Proteomes" id="UP000008311">
    <property type="component" value="Unassembled WGS sequence"/>
</dbReference>
<gene>
    <name evidence="2" type="ORF">RCOM_1079710</name>
</gene>
<proteinExistence type="predicted"/>
<dbReference type="InParanoid" id="B9RMD0"/>
<evidence type="ECO:0000256" key="1">
    <source>
        <dbReference type="SAM" id="MobiDB-lite"/>
    </source>
</evidence>
<feature type="region of interest" description="Disordered" evidence="1">
    <location>
        <begin position="54"/>
        <end position="81"/>
    </location>
</feature>
<keyword evidence="3" id="KW-1185">Reference proteome</keyword>
<dbReference type="OrthoDB" id="782808at2759"/>
<reference evidence="3" key="1">
    <citation type="journal article" date="2010" name="Nat. Biotechnol.">
        <title>Draft genome sequence of the oilseed species Ricinus communis.</title>
        <authorList>
            <person name="Chan A.P."/>
            <person name="Crabtree J."/>
            <person name="Zhao Q."/>
            <person name="Lorenzi H."/>
            <person name="Orvis J."/>
            <person name="Puiu D."/>
            <person name="Melake-Berhan A."/>
            <person name="Jones K.M."/>
            <person name="Redman J."/>
            <person name="Chen G."/>
            <person name="Cahoon E.B."/>
            <person name="Gedil M."/>
            <person name="Stanke M."/>
            <person name="Haas B.J."/>
            <person name="Wortman J.R."/>
            <person name="Fraser-Liggett C.M."/>
            <person name="Ravel J."/>
            <person name="Rabinowicz P.D."/>
        </authorList>
    </citation>
    <scope>NUCLEOTIDE SEQUENCE [LARGE SCALE GENOMIC DNA]</scope>
    <source>
        <strain evidence="3">cv. Hale</strain>
    </source>
</reference>
<dbReference type="PANTHER" id="PTHR35280">
    <property type="entry name" value="F17L21.9"/>
    <property type="match status" value="1"/>
</dbReference>